<evidence type="ECO:0000259" key="1">
    <source>
        <dbReference type="Pfam" id="PF08241"/>
    </source>
</evidence>
<dbReference type="Pfam" id="PF08241">
    <property type="entry name" value="Methyltransf_11"/>
    <property type="match status" value="1"/>
</dbReference>
<dbReference type="InterPro" id="IPR029063">
    <property type="entry name" value="SAM-dependent_MTases_sf"/>
</dbReference>
<dbReference type="InterPro" id="IPR013216">
    <property type="entry name" value="Methyltransf_11"/>
</dbReference>
<dbReference type="SUPFAM" id="SSF53335">
    <property type="entry name" value="S-adenosyl-L-methionine-dependent methyltransferases"/>
    <property type="match status" value="1"/>
</dbReference>
<dbReference type="EMBL" id="JAJEPR010000003">
    <property type="protein sequence ID" value="MCC2188784.1"/>
    <property type="molecule type" value="Genomic_DNA"/>
</dbReference>
<dbReference type="PANTHER" id="PTHR43591:SF24">
    <property type="entry name" value="2-METHOXY-6-POLYPRENYL-1,4-BENZOQUINOL METHYLASE, MITOCHONDRIAL"/>
    <property type="match status" value="1"/>
</dbReference>
<feature type="domain" description="Methyltransferase type 11" evidence="1">
    <location>
        <begin position="52"/>
        <end position="146"/>
    </location>
</feature>
<comment type="caution">
    <text evidence="2">The sequence shown here is derived from an EMBL/GenBank/DDBJ whole genome shotgun (WGS) entry which is preliminary data.</text>
</comment>
<dbReference type="AlphaFoldDB" id="A0AAE3DQY2"/>
<evidence type="ECO:0000313" key="3">
    <source>
        <dbReference type="Proteomes" id="UP001197875"/>
    </source>
</evidence>
<name>A0AAE3DQY2_9FIRM</name>
<protein>
    <submittedName>
        <fullName evidence="2">Class I SAM-dependent methyltransferase</fullName>
    </submittedName>
</protein>
<gene>
    <name evidence="2" type="ORF">LKD71_02915</name>
</gene>
<dbReference type="Proteomes" id="UP001197875">
    <property type="component" value="Unassembled WGS sequence"/>
</dbReference>
<keyword evidence="2" id="KW-0489">Methyltransferase</keyword>
<proteinExistence type="predicted"/>
<dbReference type="PANTHER" id="PTHR43591">
    <property type="entry name" value="METHYLTRANSFERASE"/>
    <property type="match status" value="1"/>
</dbReference>
<accession>A0AAE3DQY2</accession>
<dbReference type="Gene3D" id="3.40.50.150">
    <property type="entry name" value="Vaccinia Virus protein VP39"/>
    <property type="match status" value="1"/>
</dbReference>
<keyword evidence="2" id="KW-0808">Transferase</keyword>
<sequence length="211" mass="23986">MTPEKYKQLSIKEFTAAAKIYDSNHAGIYEMCKDDYPPILAELEKEPFHDVLDCGCGTGPMIELLHEKYPEKHYVGLDLTPEMINVAQAKKLSNTEFVVGDSENLPFPEYSFDAVICSNSFHHYPNPQAFFNSAYCILRKGGRLVLRDYTSSDLMVWLMNHLEMPLANLFGHGDVRIRKPAEFTAMAEKAGFTVLTMEKQKGFRAHLVARK</sequence>
<reference evidence="2 3" key="1">
    <citation type="submission" date="2021-10" db="EMBL/GenBank/DDBJ databases">
        <title>Anaerobic single-cell dispensing facilitates the cultivation of human gut bacteria.</title>
        <authorList>
            <person name="Afrizal A."/>
        </authorList>
    </citation>
    <scope>NUCLEOTIDE SEQUENCE [LARGE SCALE GENOMIC DNA]</scope>
    <source>
        <strain evidence="2 3">CLA-AA-H277</strain>
    </source>
</reference>
<dbReference type="GO" id="GO:0032259">
    <property type="term" value="P:methylation"/>
    <property type="evidence" value="ECO:0007669"/>
    <property type="project" value="UniProtKB-KW"/>
</dbReference>
<evidence type="ECO:0000313" key="2">
    <source>
        <dbReference type="EMBL" id="MCC2188784.1"/>
    </source>
</evidence>
<dbReference type="RefSeq" id="WP_227614278.1">
    <property type="nucleotide sequence ID" value="NZ_JAJEPR010000003.1"/>
</dbReference>
<organism evidence="2 3">
    <name type="scientific">Fusicatenibacter faecihominis</name>
    <dbReference type="NCBI Taxonomy" id="2881276"/>
    <lineage>
        <taxon>Bacteria</taxon>
        <taxon>Bacillati</taxon>
        <taxon>Bacillota</taxon>
        <taxon>Clostridia</taxon>
        <taxon>Lachnospirales</taxon>
        <taxon>Lachnospiraceae</taxon>
        <taxon>Fusicatenibacter</taxon>
    </lineage>
</organism>
<dbReference type="CDD" id="cd02440">
    <property type="entry name" value="AdoMet_MTases"/>
    <property type="match status" value="1"/>
</dbReference>
<keyword evidence="3" id="KW-1185">Reference proteome</keyword>
<dbReference type="GO" id="GO:0008757">
    <property type="term" value="F:S-adenosylmethionine-dependent methyltransferase activity"/>
    <property type="evidence" value="ECO:0007669"/>
    <property type="project" value="InterPro"/>
</dbReference>